<dbReference type="Gene3D" id="3.30.1370.160">
    <property type="match status" value="1"/>
</dbReference>
<reference evidence="4" key="1">
    <citation type="journal article" date="2019" name="Int. J. Syst. Evol. Microbiol.">
        <title>The Global Catalogue of Microorganisms (GCM) 10K type strain sequencing project: providing services to taxonomists for standard genome sequencing and annotation.</title>
        <authorList>
            <consortium name="The Broad Institute Genomics Platform"/>
            <consortium name="The Broad Institute Genome Sequencing Center for Infectious Disease"/>
            <person name="Wu L."/>
            <person name="Ma J."/>
        </authorList>
    </citation>
    <scope>NUCLEOTIDE SEQUENCE [LARGE SCALE GENOMIC DNA]</scope>
    <source>
        <strain evidence="4">CCUG 67170</strain>
    </source>
</reference>
<comment type="caution">
    <text evidence="3">The sequence shown here is derived from an EMBL/GenBank/DDBJ whole genome shotgun (WGS) entry which is preliminary data.</text>
</comment>
<name>A0ABV8CVI5_9STRE</name>
<feature type="domain" description="RNA-binding S4" evidence="2">
    <location>
        <begin position="184"/>
        <end position="255"/>
    </location>
</feature>
<organism evidence="3 4">
    <name type="scientific">Streptococcus caprae</name>
    <dbReference type="NCBI Taxonomy" id="1640501"/>
    <lineage>
        <taxon>Bacteria</taxon>
        <taxon>Bacillati</taxon>
        <taxon>Bacillota</taxon>
        <taxon>Bacilli</taxon>
        <taxon>Lactobacillales</taxon>
        <taxon>Streptococcaceae</taxon>
        <taxon>Streptococcus</taxon>
    </lineage>
</organism>
<dbReference type="EMBL" id="JBHRZV010000029">
    <property type="protein sequence ID" value="MFC3927861.1"/>
    <property type="molecule type" value="Genomic_DNA"/>
</dbReference>
<dbReference type="InterPro" id="IPR048443">
    <property type="entry name" value="RqcP2_N"/>
</dbReference>
<protein>
    <submittedName>
        <fullName evidence="3">RNA-binding protein</fullName>
    </submittedName>
</protein>
<dbReference type="Gene3D" id="3.10.290.10">
    <property type="entry name" value="RNA-binding S4 domain"/>
    <property type="match status" value="1"/>
</dbReference>
<dbReference type="Pfam" id="PF21278">
    <property type="entry name" value="YlmH_1st"/>
    <property type="match status" value="1"/>
</dbReference>
<dbReference type="PROSITE" id="PS50889">
    <property type="entry name" value="S4"/>
    <property type="match status" value="1"/>
</dbReference>
<evidence type="ECO:0000313" key="4">
    <source>
        <dbReference type="Proteomes" id="UP001595807"/>
    </source>
</evidence>
<dbReference type="InterPro" id="IPR002942">
    <property type="entry name" value="S4_RNA-bd"/>
</dbReference>
<dbReference type="InterPro" id="IPR012677">
    <property type="entry name" value="Nucleotide-bd_a/b_plait_sf"/>
</dbReference>
<evidence type="ECO:0000259" key="2">
    <source>
        <dbReference type="SMART" id="SM00363"/>
    </source>
</evidence>
<evidence type="ECO:0000313" key="3">
    <source>
        <dbReference type="EMBL" id="MFC3927861.1"/>
    </source>
</evidence>
<dbReference type="SMART" id="SM00363">
    <property type="entry name" value="S4"/>
    <property type="match status" value="1"/>
</dbReference>
<dbReference type="InterPro" id="IPR040591">
    <property type="entry name" value="RqcP2_RBD"/>
</dbReference>
<dbReference type="InterPro" id="IPR036986">
    <property type="entry name" value="S4_RNA-bd_sf"/>
</dbReference>
<sequence>MKSSNDLNQHFRPEETLFIERLQDMIRRVEDTYSIVLTEFFNPRQIQIARSVIRHSGLSVYISSDYVSSEYARIILAPDYYQLDLTDFEIELLEISYNSKFNQLTHAQIMGTLINHLGIKRTVFGDIRTREGLAQIFVDRQLQSHFTSIGKIARASVNFKVLSWDQAFPIEKSGKEQDILVSSMRLDKIVSTVFKIQRSQALRLIEAEKVKVNYALVSRPSEMLRIGDLVSVRGYGRFSLEDDKGLSKQGKHKLIVF</sequence>
<dbReference type="PANTHER" id="PTHR13633:SF3">
    <property type="entry name" value="MITOCHONDRIAL TRANSCRIPTION RESCUE FACTOR 1"/>
    <property type="match status" value="1"/>
</dbReference>
<dbReference type="RefSeq" id="WP_380425879.1">
    <property type="nucleotide sequence ID" value="NZ_JBHRZV010000029.1"/>
</dbReference>
<dbReference type="PANTHER" id="PTHR13633">
    <property type="entry name" value="MITOCHONDRIAL TRANSCRIPTION RESCUE FACTOR 1"/>
    <property type="match status" value="1"/>
</dbReference>
<dbReference type="Pfam" id="PF01479">
    <property type="entry name" value="S4"/>
    <property type="match status" value="1"/>
</dbReference>
<gene>
    <name evidence="3" type="ORF">ACFORF_04440</name>
</gene>
<dbReference type="SUPFAM" id="SSF55174">
    <property type="entry name" value="Alpha-L RNA-binding motif"/>
    <property type="match status" value="1"/>
</dbReference>
<evidence type="ECO:0000256" key="1">
    <source>
        <dbReference type="PROSITE-ProRule" id="PRU00182"/>
    </source>
</evidence>
<keyword evidence="1" id="KW-0694">RNA-binding</keyword>
<proteinExistence type="predicted"/>
<dbReference type="Gene3D" id="3.30.70.330">
    <property type="match status" value="1"/>
</dbReference>
<dbReference type="Proteomes" id="UP001595807">
    <property type="component" value="Unassembled WGS sequence"/>
</dbReference>
<dbReference type="CDD" id="cd00165">
    <property type="entry name" value="S4"/>
    <property type="match status" value="1"/>
</dbReference>
<keyword evidence="4" id="KW-1185">Reference proteome</keyword>
<dbReference type="Pfam" id="PF17774">
    <property type="entry name" value="YlmH_RBD"/>
    <property type="match status" value="1"/>
</dbReference>
<accession>A0ABV8CVI5</accession>